<dbReference type="Pfam" id="PF00877">
    <property type="entry name" value="NLPC_P60"/>
    <property type="match status" value="1"/>
</dbReference>
<evidence type="ECO:0000256" key="2">
    <source>
        <dbReference type="ARBA" id="ARBA00022670"/>
    </source>
</evidence>
<dbReference type="Proteomes" id="UP000190105">
    <property type="component" value="Unassembled WGS sequence"/>
</dbReference>
<evidence type="ECO:0000256" key="7">
    <source>
        <dbReference type="SAM" id="SignalP"/>
    </source>
</evidence>
<dbReference type="Gene3D" id="3.90.1720.10">
    <property type="entry name" value="endopeptidase domain like (from Nostoc punctiforme)"/>
    <property type="match status" value="1"/>
</dbReference>
<dbReference type="PANTHER" id="PTHR47053">
    <property type="entry name" value="MUREIN DD-ENDOPEPTIDASE MEPH-RELATED"/>
    <property type="match status" value="1"/>
</dbReference>
<evidence type="ECO:0000313" key="10">
    <source>
        <dbReference type="Proteomes" id="UP000190105"/>
    </source>
</evidence>
<dbReference type="InterPro" id="IPR038765">
    <property type="entry name" value="Papain-like_cys_pep_sf"/>
</dbReference>
<evidence type="ECO:0000259" key="8">
    <source>
        <dbReference type="PROSITE" id="PS51935"/>
    </source>
</evidence>
<dbReference type="RefSeq" id="WP_078696058.1">
    <property type="nucleotide sequence ID" value="NZ_FUYH01000006.1"/>
</dbReference>
<dbReference type="InterPro" id="IPR057309">
    <property type="entry name" value="PcsB_CC"/>
</dbReference>
<protein>
    <submittedName>
        <fullName evidence="9">Cell wall-associated hydrolase, NlpC family</fullName>
    </submittedName>
</protein>
<dbReference type="GO" id="GO:0008234">
    <property type="term" value="F:cysteine-type peptidase activity"/>
    <property type="evidence" value="ECO:0007669"/>
    <property type="project" value="UniProtKB-KW"/>
</dbReference>
<evidence type="ECO:0000256" key="3">
    <source>
        <dbReference type="ARBA" id="ARBA00022729"/>
    </source>
</evidence>
<evidence type="ECO:0000256" key="1">
    <source>
        <dbReference type="ARBA" id="ARBA00007074"/>
    </source>
</evidence>
<dbReference type="GO" id="GO:0006508">
    <property type="term" value="P:proteolysis"/>
    <property type="evidence" value="ECO:0007669"/>
    <property type="project" value="UniProtKB-KW"/>
</dbReference>
<keyword evidence="3 7" id="KW-0732">Signal</keyword>
<dbReference type="AlphaFoldDB" id="A0A1T4X568"/>
<feature type="coiled-coil region" evidence="6">
    <location>
        <begin position="154"/>
        <end position="244"/>
    </location>
</feature>
<gene>
    <name evidence="9" type="ORF">SAMN05443428_10666</name>
</gene>
<name>A0A1T4X568_9CLOT</name>
<accession>A0A1T4X568</accession>
<dbReference type="SUPFAM" id="SSF54001">
    <property type="entry name" value="Cysteine proteinases"/>
    <property type="match status" value="1"/>
</dbReference>
<dbReference type="Gene3D" id="6.10.250.3150">
    <property type="match status" value="1"/>
</dbReference>
<evidence type="ECO:0000256" key="6">
    <source>
        <dbReference type="SAM" id="Coils"/>
    </source>
</evidence>
<organism evidence="9 10">
    <name type="scientific">Caloramator quimbayensis</name>
    <dbReference type="NCBI Taxonomy" id="1147123"/>
    <lineage>
        <taxon>Bacteria</taxon>
        <taxon>Bacillati</taxon>
        <taxon>Bacillota</taxon>
        <taxon>Clostridia</taxon>
        <taxon>Eubacteriales</taxon>
        <taxon>Clostridiaceae</taxon>
        <taxon>Caloramator</taxon>
    </lineage>
</organism>
<dbReference type="PANTHER" id="PTHR47053:SF1">
    <property type="entry name" value="MUREIN DD-ENDOPEPTIDASE MEPH-RELATED"/>
    <property type="match status" value="1"/>
</dbReference>
<feature type="coiled-coil region" evidence="6">
    <location>
        <begin position="31"/>
        <end position="107"/>
    </location>
</feature>
<evidence type="ECO:0000313" key="9">
    <source>
        <dbReference type="EMBL" id="SKA84783.1"/>
    </source>
</evidence>
<keyword evidence="10" id="KW-1185">Reference proteome</keyword>
<dbReference type="EMBL" id="FUYH01000006">
    <property type="protein sequence ID" value="SKA84783.1"/>
    <property type="molecule type" value="Genomic_DNA"/>
</dbReference>
<keyword evidence="2" id="KW-0645">Protease</keyword>
<dbReference type="STRING" id="1147123.SAMN05443428_10666"/>
<evidence type="ECO:0000256" key="5">
    <source>
        <dbReference type="ARBA" id="ARBA00022807"/>
    </source>
</evidence>
<keyword evidence="5" id="KW-0788">Thiol protease</keyword>
<comment type="similarity">
    <text evidence="1">Belongs to the peptidase C40 family.</text>
</comment>
<proteinExistence type="inferred from homology"/>
<dbReference type="InterPro" id="IPR051202">
    <property type="entry name" value="Peptidase_C40"/>
</dbReference>
<dbReference type="Pfam" id="PF24568">
    <property type="entry name" value="CC_PcsB"/>
    <property type="match status" value="1"/>
</dbReference>
<dbReference type="OrthoDB" id="9808890at2"/>
<feature type="signal peptide" evidence="7">
    <location>
        <begin position="1"/>
        <end position="24"/>
    </location>
</feature>
<evidence type="ECO:0000256" key="4">
    <source>
        <dbReference type="ARBA" id="ARBA00022801"/>
    </source>
</evidence>
<sequence length="360" mass="41536">MKKIHITFIVGLTLSVFLSTTAIADPLSNRLKTQQRQLQQSRNTYNDILRQMDQMESSIEILDGQIEDILNQISDLNNKINETKKNISIAEKNIKNAQKDIEKEQQIFNQRMRVLYMNGNLGYLYILLSSKNLSDFLARYDMIKKIVVYDNNLINDLKNKKEKIVIEKEKLVNEKNKLAELKAENQNKLQSLNAKKDEQQRLIAQLEQKRRYYAARIAQYQKDIEATKKQIAELKKKYANKSTASYSGEAVVAYAMKFLGVKYVWGGETPNGFDCSGFTRYVFAHFGKNLYRVSRDQATQGIPVSRNELRPGDLVFFGNPIHHVGIYVGDNCFIHAPRTGDVIKISPLNRSDYNRARRIP</sequence>
<feature type="domain" description="NlpC/P60" evidence="8">
    <location>
        <begin position="245"/>
        <end position="360"/>
    </location>
</feature>
<keyword evidence="6" id="KW-0175">Coiled coil</keyword>
<dbReference type="InterPro" id="IPR000064">
    <property type="entry name" value="NLP_P60_dom"/>
</dbReference>
<dbReference type="PROSITE" id="PS51935">
    <property type="entry name" value="NLPC_P60"/>
    <property type="match status" value="1"/>
</dbReference>
<keyword evidence="4 9" id="KW-0378">Hydrolase</keyword>
<reference evidence="10" key="1">
    <citation type="submission" date="2017-02" db="EMBL/GenBank/DDBJ databases">
        <authorList>
            <person name="Varghese N."/>
            <person name="Submissions S."/>
        </authorList>
    </citation>
    <scope>NUCLEOTIDE SEQUENCE [LARGE SCALE GENOMIC DNA]</scope>
    <source>
        <strain evidence="10">USBA 833</strain>
    </source>
</reference>
<feature type="chain" id="PRO_5013160046" evidence="7">
    <location>
        <begin position="25"/>
        <end position="360"/>
    </location>
</feature>